<comment type="caution">
    <text evidence="1">The sequence shown here is derived from an EMBL/GenBank/DDBJ whole genome shotgun (WGS) entry which is preliminary data.</text>
</comment>
<dbReference type="Proteomes" id="UP000276133">
    <property type="component" value="Unassembled WGS sequence"/>
</dbReference>
<reference evidence="1 2" key="1">
    <citation type="journal article" date="2018" name="Sci. Rep.">
        <title>Genomic signatures of local adaptation to the degree of environmental predictability in rotifers.</title>
        <authorList>
            <person name="Franch-Gras L."/>
            <person name="Hahn C."/>
            <person name="Garcia-Roger E.M."/>
            <person name="Carmona M.J."/>
            <person name="Serra M."/>
            <person name="Gomez A."/>
        </authorList>
    </citation>
    <scope>NUCLEOTIDE SEQUENCE [LARGE SCALE GENOMIC DNA]</scope>
    <source>
        <strain evidence="1">HYR1</strain>
    </source>
</reference>
<proteinExistence type="predicted"/>
<dbReference type="EMBL" id="REGN01004310">
    <property type="protein sequence ID" value="RNA18079.1"/>
    <property type="molecule type" value="Genomic_DNA"/>
</dbReference>
<evidence type="ECO:0000313" key="1">
    <source>
        <dbReference type="EMBL" id="RNA18079.1"/>
    </source>
</evidence>
<evidence type="ECO:0000313" key="2">
    <source>
        <dbReference type="Proteomes" id="UP000276133"/>
    </source>
</evidence>
<sequence length="71" mass="8825">MIIKKLNFDKRRCYDTMNSQYFTQIWSNTKLPKFLEKIENSFLKSNFFFDQNLQVKKSQKWKFYLQLNNTN</sequence>
<name>A0A3M7R3P8_BRAPC</name>
<dbReference type="AlphaFoldDB" id="A0A3M7R3P8"/>
<keyword evidence="2" id="KW-1185">Reference proteome</keyword>
<gene>
    <name evidence="1" type="ORF">BpHYR1_053491</name>
</gene>
<organism evidence="1 2">
    <name type="scientific">Brachionus plicatilis</name>
    <name type="common">Marine rotifer</name>
    <name type="synonym">Brachionus muelleri</name>
    <dbReference type="NCBI Taxonomy" id="10195"/>
    <lineage>
        <taxon>Eukaryota</taxon>
        <taxon>Metazoa</taxon>
        <taxon>Spiralia</taxon>
        <taxon>Gnathifera</taxon>
        <taxon>Rotifera</taxon>
        <taxon>Eurotatoria</taxon>
        <taxon>Monogononta</taxon>
        <taxon>Pseudotrocha</taxon>
        <taxon>Ploima</taxon>
        <taxon>Brachionidae</taxon>
        <taxon>Brachionus</taxon>
    </lineage>
</organism>
<protein>
    <submittedName>
        <fullName evidence="1">Uncharacterized protein</fullName>
    </submittedName>
</protein>
<accession>A0A3M7R3P8</accession>